<accession>A0ABP6V1A3</accession>
<gene>
    <name evidence="5" type="ORF">GCM10022222_06990</name>
</gene>
<reference evidence="6" key="1">
    <citation type="journal article" date="2019" name="Int. J. Syst. Evol. Microbiol.">
        <title>The Global Catalogue of Microorganisms (GCM) 10K type strain sequencing project: providing services to taxonomists for standard genome sequencing and annotation.</title>
        <authorList>
            <consortium name="The Broad Institute Genomics Platform"/>
            <consortium name="The Broad Institute Genome Sequencing Center for Infectious Disease"/>
            <person name="Wu L."/>
            <person name="Ma J."/>
        </authorList>
    </citation>
    <scope>NUCLEOTIDE SEQUENCE [LARGE SCALE GENOMIC DNA]</scope>
    <source>
        <strain evidence="6">JCM 16898</strain>
    </source>
</reference>
<comment type="similarity">
    <text evidence="1">Belongs to the FAD-binding monooxygenase family.</text>
</comment>
<evidence type="ECO:0000313" key="6">
    <source>
        <dbReference type="Proteomes" id="UP001500689"/>
    </source>
</evidence>
<protein>
    <submittedName>
        <fullName evidence="5">Uncharacterized protein</fullName>
    </submittedName>
</protein>
<organism evidence="5 6">
    <name type="scientific">Amycolatopsis ultiminotia</name>
    <dbReference type="NCBI Taxonomy" id="543629"/>
    <lineage>
        <taxon>Bacteria</taxon>
        <taxon>Bacillati</taxon>
        <taxon>Actinomycetota</taxon>
        <taxon>Actinomycetes</taxon>
        <taxon>Pseudonocardiales</taxon>
        <taxon>Pseudonocardiaceae</taxon>
        <taxon>Amycolatopsis</taxon>
    </lineage>
</organism>
<proteinExistence type="inferred from homology"/>
<comment type="caution">
    <text evidence="5">The sequence shown here is derived from an EMBL/GenBank/DDBJ whole genome shotgun (WGS) entry which is preliminary data.</text>
</comment>
<evidence type="ECO:0000256" key="4">
    <source>
        <dbReference type="ARBA" id="ARBA00023002"/>
    </source>
</evidence>
<dbReference type="PANTHER" id="PTHR42877:SF4">
    <property type="entry name" value="FAD_NAD(P)-BINDING DOMAIN-CONTAINING PROTEIN-RELATED"/>
    <property type="match status" value="1"/>
</dbReference>
<dbReference type="InterPro" id="IPR036188">
    <property type="entry name" value="FAD/NAD-bd_sf"/>
</dbReference>
<keyword evidence="4" id="KW-0560">Oxidoreductase</keyword>
<evidence type="ECO:0000313" key="5">
    <source>
        <dbReference type="EMBL" id="GAA3526602.1"/>
    </source>
</evidence>
<dbReference type="EMBL" id="BAAAZN010000001">
    <property type="protein sequence ID" value="GAA3526602.1"/>
    <property type="molecule type" value="Genomic_DNA"/>
</dbReference>
<dbReference type="SUPFAM" id="SSF51905">
    <property type="entry name" value="FAD/NAD(P)-binding domain"/>
    <property type="match status" value="1"/>
</dbReference>
<name>A0ABP6V1A3_9PSEU</name>
<evidence type="ECO:0000256" key="2">
    <source>
        <dbReference type="ARBA" id="ARBA00022630"/>
    </source>
</evidence>
<sequence length="240" mass="27529">MQTEPQRDRIGFRVGAGRSARLDTSGQCLGERPHARLSQGGQILFDARFVVLANGFLEETVVLGTAGADSFEGEMFHSSRWPAGYTGAGDRIAVIGTGSSSIQIVSELARAAEHVTVFQRTPTWVRPKNNRRYDESERALMRTSAQWRAAHRRTIVEEREGLWKRAFLEGDTEDFEAIARAHFERQVSDRELRWHLWRRDGRTRCCRRRGRCWPSARVLRCTGSSRCRTCAPRWWPGRLR</sequence>
<dbReference type="Proteomes" id="UP001500689">
    <property type="component" value="Unassembled WGS sequence"/>
</dbReference>
<keyword evidence="2" id="KW-0285">Flavoprotein</keyword>
<keyword evidence="3" id="KW-0274">FAD</keyword>
<keyword evidence="6" id="KW-1185">Reference proteome</keyword>
<dbReference type="InterPro" id="IPR020946">
    <property type="entry name" value="Flavin_mOase-like"/>
</dbReference>
<evidence type="ECO:0000256" key="3">
    <source>
        <dbReference type="ARBA" id="ARBA00022827"/>
    </source>
</evidence>
<dbReference type="Pfam" id="PF00743">
    <property type="entry name" value="FMO-like"/>
    <property type="match status" value="1"/>
</dbReference>
<evidence type="ECO:0000256" key="1">
    <source>
        <dbReference type="ARBA" id="ARBA00010139"/>
    </source>
</evidence>
<dbReference type="InterPro" id="IPR051209">
    <property type="entry name" value="FAD-bind_Monooxygenase_sf"/>
</dbReference>
<dbReference type="PANTHER" id="PTHR42877">
    <property type="entry name" value="L-ORNITHINE N(5)-MONOOXYGENASE-RELATED"/>
    <property type="match status" value="1"/>
</dbReference>
<dbReference type="Gene3D" id="3.50.50.60">
    <property type="entry name" value="FAD/NAD(P)-binding domain"/>
    <property type="match status" value="1"/>
</dbReference>